<feature type="binding site" evidence="5">
    <location>
        <position position="225"/>
    </location>
    <ligand>
        <name>Zn(2+)</name>
        <dbReference type="ChEBI" id="CHEBI:29105"/>
    </ligand>
</feature>
<dbReference type="PROSITE" id="PS50305">
    <property type="entry name" value="SIRTUIN"/>
    <property type="match status" value="1"/>
</dbReference>
<reference evidence="8" key="2">
    <citation type="submission" date="2021-04" db="EMBL/GenBank/DDBJ databases">
        <authorList>
            <person name="Podell S."/>
        </authorList>
    </citation>
    <scope>NUCLEOTIDE SEQUENCE</scope>
    <source>
        <strain evidence="8">Hildebrandi</strain>
    </source>
</reference>
<proteinExistence type="inferred from homology"/>
<evidence type="ECO:0000256" key="3">
    <source>
        <dbReference type="ARBA" id="ARBA00022833"/>
    </source>
</evidence>
<dbReference type="EC" id="2.3.1.286" evidence="4"/>
<keyword evidence="4" id="KW-0520">NAD</keyword>
<feature type="binding site" evidence="5">
    <location>
        <position position="222"/>
    </location>
    <ligand>
        <name>Zn(2+)</name>
        <dbReference type="ChEBI" id="CHEBI:29105"/>
    </ligand>
</feature>
<feature type="chain" id="PRO_5039942623" description="NAD-dependent protein deacetylase" evidence="6">
    <location>
        <begin position="22"/>
        <end position="333"/>
    </location>
</feature>
<accession>A0A9K3LLN1</accession>
<feature type="binding site" evidence="5">
    <location>
        <position position="200"/>
    </location>
    <ligand>
        <name>Zn(2+)</name>
        <dbReference type="ChEBI" id="CHEBI:29105"/>
    </ligand>
</feature>
<feature type="binding site" evidence="5">
    <location>
        <position position="197"/>
    </location>
    <ligand>
        <name>Zn(2+)</name>
        <dbReference type="ChEBI" id="CHEBI:29105"/>
    </ligand>
</feature>
<keyword evidence="6" id="KW-0732">Signal</keyword>
<dbReference type="PANTHER" id="PTHR11085:SF6">
    <property type="entry name" value="NAD-DEPENDENT PROTEIN DEACETYLASE SIRTUIN-2"/>
    <property type="match status" value="1"/>
</dbReference>
<keyword evidence="2 4" id="KW-0479">Metal-binding</keyword>
<dbReference type="InterPro" id="IPR050134">
    <property type="entry name" value="NAD-dep_sirtuin_deacylases"/>
</dbReference>
<sequence length="333" mass="37536">MRLTHLHWGLALSSTVPVSSWISSRSSNYGSSVIGYFNESLCRLTRLYGSNSNKSVGADSETLESLAKRLSNQKFQNVVVLMGAGASVSAGIPDFRSPGTGLYDRLQHYQLPYPEAIFDLDYYRDHPKPFVELCQEIWPGKEGGPRPTLAHAFCKILEDQGMLRRIYTQNIDGLESLAGIDTDKLVECHGHFRTSSCIKCRSTMSIDDCRREMVEKMEVPICKQCGSYVKPDIVFFGEELPSRFQELVTADTDSADLLLVMGTSLMVMPVAAIPSWVSRDCPRLLLNRERVGNFLRIQSRDVFFEGDCDDGVREICRMAGWESLLEDRFQDCR</sequence>
<dbReference type="GO" id="GO:0017136">
    <property type="term" value="F:histone deacetylase activity, NAD-dependent"/>
    <property type="evidence" value="ECO:0007669"/>
    <property type="project" value="TreeGrafter"/>
</dbReference>
<evidence type="ECO:0000256" key="6">
    <source>
        <dbReference type="SAM" id="SignalP"/>
    </source>
</evidence>
<dbReference type="GO" id="GO:0070403">
    <property type="term" value="F:NAD+ binding"/>
    <property type="evidence" value="ECO:0007669"/>
    <property type="project" value="InterPro"/>
</dbReference>
<feature type="domain" description="Deacetylase sirtuin-type" evidence="7">
    <location>
        <begin position="56"/>
        <end position="322"/>
    </location>
</feature>
<keyword evidence="3 4" id="KW-0862">Zinc</keyword>
<dbReference type="GO" id="GO:0005634">
    <property type="term" value="C:nucleus"/>
    <property type="evidence" value="ECO:0007669"/>
    <property type="project" value="TreeGrafter"/>
</dbReference>
<dbReference type="PANTHER" id="PTHR11085">
    <property type="entry name" value="NAD-DEPENDENT PROTEIN DEACYLASE SIRTUIN-5, MITOCHONDRIAL-RELATED"/>
    <property type="match status" value="1"/>
</dbReference>
<reference evidence="8" key="1">
    <citation type="journal article" date="2021" name="Sci. Rep.">
        <title>Diploid genomic architecture of Nitzschia inconspicua, an elite biomass production diatom.</title>
        <authorList>
            <person name="Oliver A."/>
            <person name="Podell S."/>
            <person name="Pinowska A."/>
            <person name="Traller J.C."/>
            <person name="Smith S.R."/>
            <person name="McClure R."/>
            <person name="Beliaev A."/>
            <person name="Bohutskyi P."/>
            <person name="Hill E.A."/>
            <person name="Rabines A."/>
            <person name="Zheng H."/>
            <person name="Allen L.Z."/>
            <person name="Kuo A."/>
            <person name="Grigoriev I.V."/>
            <person name="Allen A.E."/>
            <person name="Hazlebeck D."/>
            <person name="Allen E.E."/>
        </authorList>
    </citation>
    <scope>NUCLEOTIDE SEQUENCE</scope>
    <source>
        <strain evidence="8">Hildebrandi</strain>
    </source>
</reference>
<feature type="signal peptide" evidence="6">
    <location>
        <begin position="1"/>
        <end position="21"/>
    </location>
</feature>
<dbReference type="OrthoDB" id="420264at2759"/>
<evidence type="ECO:0000313" key="8">
    <source>
        <dbReference type="EMBL" id="KAG7364729.1"/>
    </source>
</evidence>
<keyword evidence="9" id="KW-1185">Reference proteome</keyword>
<comment type="cofactor">
    <cofactor evidence="1 4">
        <name>Zn(2+)</name>
        <dbReference type="ChEBI" id="CHEBI:29105"/>
    </cofactor>
</comment>
<evidence type="ECO:0000256" key="4">
    <source>
        <dbReference type="PIRNR" id="PIRNR037938"/>
    </source>
</evidence>
<dbReference type="InterPro" id="IPR026590">
    <property type="entry name" value="Ssirtuin_cat_dom"/>
</dbReference>
<evidence type="ECO:0000256" key="2">
    <source>
        <dbReference type="ARBA" id="ARBA00022723"/>
    </source>
</evidence>
<comment type="similarity">
    <text evidence="4">Belongs to the sirtuin family. Class I subfamily.</text>
</comment>
<dbReference type="Proteomes" id="UP000693970">
    <property type="component" value="Unassembled WGS sequence"/>
</dbReference>
<dbReference type="InterPro" id="IPR003000">
    <property type="entry name" value="Sirtuin"/>
</dbReference>
<comment type="catalytic activity">
    <reaction evidence="4">
        <text>N(6)-acetyl-L-lysyl-[protein] + NAD(+) + H2O = 2''-O-acetyl-ADP-D-ribose + nicotinamide + L-lysyl-[protein]</text>
        <dbReference type="Rhea" id="RHEA:43636"/>
        <dbReference type="Rhea" id="RHEA-COMP:9752"/>
        <dbReference type="Rhea" id="RHEA-COMP:10731"/>
        <dbReference type="ChEBI" id="CHEBI:15377"/>
        <dbReference type="ChEBI" id="CHEBI:17154"/>
        <dbReference type="ChEBI" id="CHEBI:29969"/>
        <dbReference type="ChEBI" id="CHEBI:57540"/>
        <dbReference type="ChEBI" id="CHEBI:61930"/>
        <dbReference type="ChEBI" id="CHEBI:83767"/>
        <dbReference type="EC" id="2.3.1.286"/>
    </reaction>
</comment>
<protein>
    <recommendedName>
        <fullName evidence="4">NAD-dependent protein deacetylase</fullName>
        <ecNumber evidence="4">2.3.1.286</ecNumber>
    </recommendedName>
</protein>
<evidence type="ECO:0000256" key="5">
    <source>
        <dbReference type="PROSITE-ProRule" id="PRU00236"/>
    </source>
</evidence>
<evidence type="ECO:0000313" key="9">
    <source>
        <dbReference type="Proteomes" id="UP000693970"/>
    </source>
</evidence>
<dbReference type="PIRSF" id="PIRSF037938">
    <property type="entry name" value="SIR2_euk"/>
    <property type="match status" value="1"/>
</dbReference>
<feature type="active site" description="Proton acceptor" evidence="5">
    <location>
        <position position="189"/>
    </location>
</feature>
<keyword evidence="4" id="KW-0808">Transferase</keyword>
<comment type="caution">
    <text evidence="8">The sequence shown here is derived from an EMBL/GenBank/DDBJ whole genome shotgun (WGS) entry which is preliminary data.</text>
</comment>
<evidence type="ECO:0000259" key="7">
    <source>
        <dbReference type="PROSITE" id="PS50305"/>
    </source>
</evidence>
<dbReference type="Pfam" id="PF02146">
    <property type="entry name" value="SIR2"/>
    <property type="match status" value="1"/>
</dbReference>
<dbReference type="InterPro" id="IPR017328">
    <property type="entry name" value="Sirtuin_class_I"/>
</dbReference>
<name>A0A9K3LLN1_9STRA</name>
<gene>
    <name evidence="8" type="ORF">IV203_037931</name>
</gene>
<organism evidence="8 9">
    <name type="scientific">Nitzschia inconspicua</name>
    <dbReference type="NCBI Taxonomy" id="303405"/>
    <lineage>
        <taxon>Eukaryota</taxon>
        <taxon>Sar</taxon>
        <taxon>Stramenopiles</taxon>
        <taxon>Ochrophyta</taxon>
        <taxon>Bacillariophyta</taxon>
        <taxon>Bacillariophyceae</taxon>
        <taxon>Bacillariophycidae</taxon>
        <taxon>Bacillariales</taxon>
        <taxon>Bacillariaceae</taxon>
        <taxon>Nitzschia</taxon>
    </lineage>
</organism>
<dbReference type="GO" id="GO:0046872">
    <property type="term" value="F:metal ion binding"/>
    <property type="evidence" value="ECO:0007669"/>
    <property type="project" value="UniProtKB-KW"/>
</dbReference>
<dbReference type="AlphaFoldDB" id="A0A9K3LLN1"/>
<dbReference type="EMBL" id="JAGRRH010000009">
    <property type="protein sequence ID" value="KAG7364729.1"/>
    <property type="molecule type" value="Genomic_DNA"/>
</dbReference>
<evidence type="ECO:0000256" key="1">
    <source>
        <dbReference type="ARBA" id="ARBA00001947"/>
    </source>
</evidence>